<organism evidence="1 2">
    <name type="scientific">Trifolium medium</name>
    <dbReference type="NCBI Taxonomy" id="97028"/>
    <lineage>
        <taxon>Eukaryota</taxon>
        <taxon>Viridiplantae</taxon>
        <taxon>Streptophyta</taxon>
        <taxon>Embryophyta</taxon>
        <taxon>Tracheophyta</taxon>
        <taxon>Spermatophyta</taxon>
        <taxon>Magnoliopsida</taxon>
        <taxon>eudicotyledons</taxon>
        <taxon>Gunneridae</taxon>
        <taxon>Pentapetalae</taxon>
        <taxon>rosids</taxon>
        <taxon>fabids</taxon>
        <taxon>Fabales</taxon>
        <taxon>Fabaceae</taxon>
        <taxon>Papilionoideae</taxon>
        <taxon>50 kb inversion clade</taxon>
        <taxon>NPAAA clade</taxon>
        <taxon>Hologalegina</taxon>
        <taxon>IRL clade</taxon>
        <taxon>Trifolieae</taxon>
        <taxon>Trifolium</taxon>
    </lineage>
</organism>
<comment type="caution">
    <text evidence="1">The sequence shown here is derived from an EMBL/GenBank/DDBJ whole genome shotgun (WGS) entry which is preliminary data.</text>
</comment>
<sequence length="28" mass="2930">MVKELNEVEGLTASDVVASLVDKGGIQQ</sequence>
<dbReference type="AlphaFoldDB" id="A0A392SSA7"/>
<dbReference type="Proteomes" id="UP000265520">
    <property type="component" value="Unassembled WGS sequence"/>
</dbReference>
<name>A0A392SSA7_9FABA</name>
<protein>
    <submittedName>
        <fullName evidence="1">Uncharacterized protein</fullName>
    </submittedName>
</protein>
<keyword evidence="2" id="KW-1185">Reference proteome</keyword>
<evidence type="ECO:0000313" key="1">
    <source>
        <dbReference type="EMBL" id="MCI51312.1"/>
    </source>
</evidence>
<feature type="non-terminal residue" evidence="1">
    <location>
        <position position="28"/>
    </location>
</feature>
<proteinExistence type="predicted"/>
<accession>A0A392SSA7</accession>
<evidence type="ECO:0000313" key="2">
    <source>
        <dbReference type="Proteomes" id="UP000265520"/>
    </source>
</evidence>
<reference evidence="1 2" key="1">
    <citation type="journal article" date="2018" name="Front. Plant Sci.">
        <title>Red Clover (Trifolium pratense) and Zigzag Clover (T. medium) - A Picture of Genomic Similarities and Differences.</title>
        <authorList>
            <person name="Dluhosova J."/>
            <person name="Istvanek J."/>
            <person name="Nedelnik J."/>
            <person name="Repkova J."/>
        </authorList>
    </citation>
    <scope>NUCLEOTIDE SEQUENCE [LARGE SCALE GENOMIC DNA]</scope>
    <source>
        <strain evidence="2">cv. 10/8</strain>
        <tissue evidence="1">Leaf</tissue>
    </source>
</reference>
<dbReference type="EMBL" id="LXQA010430004">
    <property type="protein sequence ID" value="MCI51312.1"/>
    <property type="molecule type" value="Genomic_DNA"/>
</dbReference>